<dbReference type="EMBL" id="CP000780">
    <property type="protein sequence ID" value="ABS55043.1"/>
    <property type="molecule type" value="Genomic_DNA"/>
</dbReference>
<dbReference type="GO" id="GO:0006229">
    <property type="term" value="P:dUTP biosynthetic process"/>
    <property type="evidence" value="ECO:0007669"/>
    <property type="project" value="InterPro"/>
</dbReference>
<organism evidence="3 4">
    <name type="scientific">Methanoregula boonei (strain DSM 21154 / JCM 14090 / 6A8)</name>
    <dbReference type="NCBI Taxonomy" id="456442"/>
    <lineage>
        <taxon>Archaea</taxon>
        <taxon>Methanobacteriati</taxon>
        <taxon>Methanobacteriota</taxon>
        <taxon>Stenosarchaea group</taxon>
        <taxon>Methanomicrobia</taxon>
        <taxon>Methanomicrobiales</taxon>
        <taxon>Methanoregulaceae</taxon>
        <taxon>Methanoregula</taxon>
    </lineage>
</organism>
<keyword evidence="4" id="KW-1185">Reference proteome</keyword>
<proteinExistence type="predicted"/>
<reference evidence="4" key="1">
    <citation type="journal article" date="2015" name="Microbiology">
        <title>Genome of Methanoregula boonei 6A8 reveals adaptations to oligotrophic peatland environments.</title>
        <authorList>
            <person name="Braeuer S."/>
            <person name="Cadillo-Quiroz H."/>
            <person name="Kyrpides N."/>
            <person name="Woyke T."/>
            <person name="Goodwin L."/>
            <person name="Detter C."/>
            <person name="Podell S."/>
            <person name="Yavitt J.B."/>
            <person name="Zinder S.H."/>
        </authorList>
    </citation>
    <scope>NUCLEOTIDE SEQUENCE [LARGE SCALE GENOMIC DNA]</scope>
    <source>
        <strain evidence="4">DSM 21154 / JCM 14090 / 6A8</strain>
    </source>
</reference>
<dbReference type="GeneID" id="5411097"/>
<sequence>MILSAAEISRRLSSSHADEKLTIMPYTQECQQPASYDLRVADDIFLARGTCTLVPSMERVEFPPDLAGTLRCRSSFGRRGVLLGGGFVDPGFRGQLTLCLTNMGPEDIHLRKAERVVQMILHEVRNGNERYAGRYQDSTGAVGAKKA</sequence>
<dbReference type="KEGG" id="mbn:Mboo_0525"/>
<evidence type="ECO:0000313" key="3">
    <source>
        <dbReference type="EMBL" id="ABS55043.1"/>
    </source>
</evidence>
<accession>A7I5N2</accession>
<gene>
    <name evidence="3" type="ordered locus">Mboo_0525</name>
</gene>
<dbReference type="Gene3D" id="2.70.40.10">
    <property type="match status" value="2"/>
</dbReference>
<dbReference type="PANTHER" id="PTHR42680:SF3">
    <property type="entry name" value="DCTP DEAMINASE"/>
    <property type="match status" value="1"/>
</dbReference>
<dbReference type="SUPFAM" id="SSF51283">
    <property type="entry name" value="dUTPase-like"/>
    <property type="match status" value="1"/>
</dbReference>
<dbReference type="InterPro" id="IPR033704">
    <property type="entry name" value="dUTPase_trimeric"/>
</dbReference>
<dbReference type="PANTHER" id="PTHR42680">
    <property type="entry name" value="DCTP DEAMINASE"/>
    <property type="match status" value="1"/>
</dbReference>
<keyword evidence="1" id="KW-0378">Hydrolase</keyword>
<evidence type="ECO:0000256" key="1">
    <source>
        <dbReference type="ARBA" id="ARBA00022801"/>
    </source>
</evidence>
<dbReference type="eggNOG" id="arCOG04048">
    <property type="taxonomic scope" value="Archaea"/>
</dbReference>
<dbReference type="OrthoDB" id="33242at2157"/>
<evidence type="ECO:0000313" key="4">
    <source>
        <dbReference type="Proteomes" id="UP000002408"/>
    </source>
</evidence>
<dbReference type="HOGENOM" id="CLU_087476_3_1_2"/>
<dbReference type="Pfam" id="PF22769">
    <property type="entry name" value="DCD"/>
    <property type="match status" value="1"/>
</dbReference>
<keyword evidence="2" id="KW-0546">Nucleotide metabolism</keyword>
<dbReference type="Proteomes" id="UP000002408">
    <property type="component" value="Chromosome"/>
</dbReference>
<name>A7I5N2_METB6</name>
<evidence type="ECO:0000256" key="2">
    <source>
        <dbReference type="ARBA" id="ARBA00023080"/>
    </source>
</evidence>
<dbReference type="GO" id="GO:0008829">
    <property type="term" value="F:dCTP deaminase activity"/>
    <property type="evidence" value="ECO:0007669"/>
    <property type="project" value="InterPro"/>
</dbReference>
<dbReference type="STRING" id="456442.Mboo_0525"/>
<dbReference type="AlphaFoldDB" id="A7I5N2"/>
<dbReference type="RefSeq" id="WP_012106064.1">
    <property type="nucleotide sequence ID" value="NC_009712.1"/>
</dbReference>
<dbReference type="InterPro" id="IPR011962">
    <property type="entry name" value="dCTP_deaminase"/>
</dbReference>
<dbReference type="CDD" id="cd07557">
    <property type="entry name" value="trimeric_dUTPase"/>
    <property type="match status" value="1"/>
</dbReference>
<dbReference type="InterPro" id="IPR036157">
    <property type="entry name" value="dUTPase-like_sf"/>
</dbReference>
<protein>
    <submittedName>
        <fullName evidence="3">Deoxycytidine triphosphate deaminase</fullName>
    </submittedName>
</protein>